<dbReference type="Proteomes" id="UP001201020">
    <property type="component" value="Chromosome"/>
</dbReference>
<evidence type="ECO:0000256" key="5">
    <source>
        <dbReference type="ARBA" id="ARBA00022759"/>
    </source>
</evidence>
<keyword evidence="6 8" id="KW-0378">Hydrolase</keyword>
<dbReference type="Gene3D" id="6.20.50.20">
    <property type="match status" value="1"/>
</dbReference>
<evidence type="ECO:0000256" key="2">
    <source>
        <dbReference type="ARBA" id="ARBA00022694"/>
    </source>
</evidence>
<dbReference type="GO" id="GO:0001682">
    <property type="term" value="P:tRNA 5'-leader removal"/>
    <property type="evidence" value="ECO:0007669"/>
    <property type="project" value="UniProtKB-UniRule"/>
</dbReference>
<dbReference type="GO" id="GO:0005737">
    <property type="term" value="C:cytoplasm"/>
    <property type="evidence" value="ECO:0007669"/>
    <property type="project" value="UniProtKB-SubCell"/>
</dbReference>
<keyword evidence="5 8" id="KW-0255">Endonuclease</keyword>
<keyword evidence="4 8" id="KW-0479">Metal-binding</keyword>
<dbReference type="GO" id="GO:0004526">
    <property type="term" value="F:ribonuclease P activity"/>
    <property type="evidence" value="ECO:0007669"/>
    <property type="project" value="UniProtKB-UniRule"/>
</dbReference>
<evidence type="ECO:0000313" key="9">
    <source>
        <dbReference type="EMBL" id="UJG39976.1"/>
    </source>
</evidence>
<keyword evidence="3 8" id="KW-0540">Nuclease</keyword>
<accession>A0A9Y1BJ11</accession>
<comment type="function">
    <text evidence="8">Part of ribonuclease P, a protein complex that generates mature tRNA molecules by cleaving their 5'-ends.</text>
</comment>
<feature type="binding site" evidence="8">
    <location>
        <position position="106"/>
    </location>
    <ligand>
        <name>Zn(2+)</name>
        <dbReference type="ChEBI" id="CHEBI:29105"/>
    </ligand>
</feature>
<dbReference type="GO" id="GO:0030677">
    <property type="term" value="C:ribonuclease P complex"/>
    <property type="evidence" value="ECO:0007669"/>
    <property type="project" value="UniProtKB-UniRule"/>
</dbReference>
<feature type="binding site" evidence="8">
    <location>
        <position position="81"/>
    </location>
    <ligand>
        <name>Zn(2+)</name>
        <dbReference type="ChEBI" id="CHEBI:29105"/>
    </ligand>
</feature>
<comment type="subcellular location">
    <subcellularLocation>
        <location evidence="8">Cytoplasm</location>
    </subcellularLocation>
</comment>
<evidence type="ECO:0000256" key="8">
    <source>
        <dbReference type="HAMAP-Rule" id="MF_00757"/>
    </source>
</evidence>
<dbReference type="EMBL" id="CP084166">
    <property type="protein sequence ID" value="UJG39976.1"/>
    <property type="molecule type" value="Genomic_DNA"/>
</dbReference>
<dbReference type="GO" id="GO:0008270">
    <property type="term" value="F:zinc ion binding"/>
    <property type="evidence" value="ECO:0007669"/>
    <property type="project" value="UniProtKB-UniRule"/>
</dbReference>
<dbReference type="AlphaFoldDB" id="A0A9Y1BJ11"/>
<dbReference type="Gene3D" id="1.20.5.420">
    <property type="entry name" value="Immunoglobulin FC, subunit C"/>
    <property type="match status" value="1"/>
</dbReference>
<comment type="subunit">
    <text evidence="8">Consists of a catalytic RNA component and at least 4-5 protein subunits.</text>
</comment>
<dbReference type="PANTHER" id="PTHR14742">
    <property type="entry name" value="RIBONUCLEASE P SUBUNIT P21"/>
    <property type="match status" value="1"/>
</dbReference>
<comment type="cofactor">
    <cofactor evidence="8">
        <name>Zn(2+)</name>
        <dbReference type="ChEBI" id="CHEBI:29105"/>
    </cofactor>
    <text evidence="8">Binds 1 zinc ion per subunit.</text>
</comment>
<dbReference type="PIRSF" id="PIRSF004878">
    <property type="entry name" value="RNase_P_4"/>
    <property type="match status" value="1"/>
</dbReference>
<comment type="catalytic activity">
    <reaction evidence="8">
        <text>Endonucleolytic cleavage of RNA, removing 5'-extranucleotides from tRNA precursor.</text>
        <dbReference type="EC" id="3.1.26.5"/>
    </reaction>
</comment>
<evidence type="ECO:0000256" key="3">
    <source>
        <dbReference type="ARBA" id="ARBA00022722"/>
    </source>
</evidence>
<dbReference type="InterPro" id="IPR016432">
    <property type="entry name" value="RNP4"/>
</dbReference>
<evidence type="ECO:0000256" key="1">
    <source>
        <dbReference type="ARBA" id="ARBA00022490"/>
    </source>
</evidence>
<feature type="binding site" evidence="8">
    <location>
        <position position="78"/>
    </location>
    <ligand>
        <name>Zn(2+)</name>
        <dbReference type="ChEBI" id="CHEBI:29105"/>
    </ligand>
</feature>
<protein>
    <recommendedName>
        <fullName evidence="8">Ribonuclease P protein component 4</fullName>
        <shortName evidence="8">RNase P component 4</shortName>
        <ecNumber evidence="8">3.1.26.5</ecNumber>
    </recommendedName>
    <alternativeName>
        <fullName evidence="8">Rpp21</fullName>
    </alternativeName>
</protein>
<sequence>MSNWEKKYPYFRKRPKPKQMRKKILQEVAIEQINNLLTKADNLIKTDFKLAQRYVEQARKIQMRTRVSLPSYWKKRICRHCKILLKPGVNCKVRLSTTNRVVSIKCNICGQYNRFPYYKHKKR</sequence>
<proteinExistence type="inferred from homology"/>
<keyword evidence="1 8" id="KW-0963">Cytoplasm</keyword>
<gene>
    <name evidence="8" type="primary">rnp4</name>
    <name evidence="9" type="ORF">K9W45_08980</name>
</gene>
<evidence type="ECO:0000256" key="7">
    <source>
        <dbReference type="ARBA" id="ARBA00022833"/>
    </source>
</evidence>
<evidence type="ECO:0000256" key="4">
    <source>
        <dbReference type="ARBA" id="ARBA00022723"/>
    </source>
</evidence>
<dbReference type="InterPro" id="IPR007175">
    <property type="entry name" value="Rpr2/Snm1/Rpp21"/>
</dbReference>
<evidence type="ECO:0000256" key="6">
    <source>
        <dbReference type="ARBA" id="ARBA00022801"/>
    </source>
</evidence>
<dbReference type="EC" id="3.1.26.5" evidence="8"/>
<organism evidence="9">
    <name type="scientific">Candidatus Heimdallarchaeum aukensis</name>
    <dbReference type="NCBI Taxonomy" id="2876573"/>
    <lineage>
        <taxon>Archaea</taxon>
        <taxon>Promethearchaeati</taxon>
        <taxon>Candidatus Heimdallarchaeota</taxon>
        <taxon>Candidatus Heimdallarchaeia (ex Rinke et al. 2021) (nom. nud.)</taxon>
        <taxon>Candidatus Heimdallarchaeales</taxon>
        <taxon>Candidatus Heimdallarchaeaceae</taxon>
        <taxon>Candidatus Heimdallarchaeum</taxon>
    </lineage>
</organism>
<dbReference type="HAMAP" id="MF_00757">
    <property type="entry name" value="RNase_P_4"/>
    <property type="match status" value="1"/>
</dbReference>
<comment type="similarity">
    <text evidence="8">Belongs to the eukaryotic/archaeal RNase P protein component 4 family.</text>
</comment>
<feature type="binding site" evidence="8">
    <location>
        <position position="109"/>
    </location>
    <ligand>
        <name>Zn(2+)</name>
        <dbReference type="ChEBI" id="CHEBI:29105"/>
    </ligand>
</feature>
<keyword evidence="7 8" id="KW-0862">Zinc</keyword>
<reference evidence="9" key="1">
    <citation type="journal article" date="2022" name="Nat. Microbiol.">
        <title>Unique mobile elements and scalable gene flow at the prokaryote-eukaryote boundary revealed by circularized Asgard archaea genomes.</title>
        <authorList>
            <person name="Wu F."/>
            <person name="Speth D.R."/>
            <person name="Philosof A."/>
            <person name="Cremiere A."/>
            <person name="Narayanan A."/>
            <person name="Barco R.A."/>
            <person name="Connon S.A."/>
            <person name="Amend J.P."/>
            <person name="Antoshechkin I.A."/>
            <person name="Orphan V.J."/>
        </authorList>
    </citation>
    <scope>NUCLEOTIDE SEQUENCE</scope>
    <source>
        <strain evidence="9">PM71</strain>
    </source>
</reference>
<dbReference type="Pfam" id="PF04032">
    <property type="entry name" value="Rpr2"/>
    <property type="match status" value="1"/>
</dbReference>
<dbReference type="PANTHER" id="PTHR14742:SF0">
    <property type="entry name" value="RIBONUCLEASE P PROTEIN SUBUNIT P21"/>
    <property type="match status" value="1"/>
</dbReference>
<keyword evidence="2 8" id="KW-0819">tRNA processing</keyword>
<name>A0A9Y1BJ11_9ARCH</name>